<dbReference type="GO" id="GO:0003676">
    <property type="term" value="F:nucleic acid binding"/>
    <property type="evidence" value="ECO:0007669"/>
    <property type="project" value="InterPro"/>
</dbReference>
<dbReference type="GO" id="GO:0016787">
    <property type="term" value="F:hydrolase activity"/>
    <property type="evidence" value="ECO:0007669"/>
    <property type="project" value="UniProtKB-KW"/>
</dbReference>
<gene>
    <name evidence="5" type="ORF">OBE_02640</name>
</gene>
<dbReference type="InterPro" id="IPR011545">
    <property type="entry name" value="DEAD/DEAH_box_helicase_dom"/>
</dbReference>
<keyword evidence="1" id="KW-0547">Nucleotide-binding</keyword>
<dbReference type="PANTHER" id="PTHR24031">
    <property type="entry name" value="RNA HELICASE"/>
    <property type="match status" value="1"/>
</dbReference>
<feature type="domain" description="Helicase ATP-binding" evidence="4">
    <location>
        <begin position="1"/>
        <end position="58"/>
    </location>
</feature>
<feature type="non-terminal residue" evidence="5">
    <location>
        <position position="1"/>
    </location>
</feature>
<keyword evidence="3" id="KW-0067">ATP-binding</keyword>
<evidence type="ECO:0000256" key="1">
    <source>
        <dbReference type="ARBA" id="ARBA00022741"/>
    </source>
</evidence>
<dbReference type="EMBL" id="AJWZ01001725">
    <property type="protein sequence ID" value="EKC72946.1"/>
    <property type="molecule type" value="Genomic_DNA"/>
</dbReference>
<evidence type="ECO:0000256" key="2">
    <source>
        <dbReference type="ARBA" id="ARBA00022801"/>
    </source>
</evidence>
<dbReference type="AlphaFoldDB" id="K1UN67"/>
<protein>
    <submittedName>
        <fullName evidence="5">Protein containing DNA/RNA helicase, DEAD/DEAH box type</fullName>
    </submittedName>
</protein>
<dbReference type="PROSITE" id="PS51192">
    <property type="entry name" value="HELICASE_ATP_BIND_1"/>
    <property type="match status" value="1"/>
</dbReference>
<dbReference type="SUPFAM" id="SSF52540">
    <property type="entry name" value="P-loop containing nucleoside triphosphate hydrolases"/>
    <property type="match status" value="1"/>
</dbReference>
<reference evidence="5" key="1">
    <citation type="journal article" date="2013" name="Environ. Microbiol.">
        <title>Microbiota from the distal guts of lean and obese adolescents exhibit partial functional redundancy besides clear differences in community structure.</title>
        <authorList>
            <person name="Ferrer M."/>
            <person name="Ruiz A."/>
            <person name="Lanza F."/>
            <person name="Haange S.B."/>
            <person name="Oberbach A."/>
            <person name="Till H."/>
            <person name="Bargiela R."/>
            <person name="Campoy C."/>
            <person name="Segura M.T."/>
            <person name="Richter M."/>
            <person name="von Bergen M."/>
            <person name="Seifert J."/>
            <person name="Suarez A."/>
        </authorList>
    </citation>
    <scope>NUCLEOTIDE SEQUENCE</scope>
</reference>
<name>K1UN67_9ZZZZ</name>
<proteinExistence type="predicted"/>
<dbReference type="Pfam" id="PF00270">
    <property type="entry name" value="DEAD"/>
    <property type="match status" value="1"/>
</dbReference>
<dbReference type="InterPro" id="IPR027417">
    <property type="entry name" value="P-loop_NTPase"/>
</dbReference>
<comment type="caution">
    <text evidence="5">The sequence shown here is derived from an EMBL/GenBank/DDBJ whole genome shotgun (WGS) entry which is preliminary data.</text>
</comment>
<evidence type="ECO:0000256" key="3">
    <source>
        <dbReference type="ARBA" id="ARBA00022840"/>
    </source>
</evidence>
<sequence>AWKEGKDLILLSPTGSGKTLAYLLPLVQSLKPGITGVQAIVLVPSRELALQIDQVLNP</sequence>
<accession>K1UN67</accession>
<evidence type="ECO:0000259" key="4">
    <source>
        <dbReference type="PROSITE" id="PS51192"/>
    </source>
</evidence>
<keyword evidence="2" id="KW-0378">Hydrolase</keyword>
<dbReference type="InterPro" id="IPR014001">
    <property type="entry name" value="Helicase_ATP-bd"/>
</dbReference>
<evidence type="ECO:0000313" key="5">
    <source>
        <dbReference type="EMBL" id="EKC72946.1"/>
    </source>
</evidence>
<organism evidence="5">
    <name type="scientific">human gut metagenome</name>
    <dbReference type="NCBI Taxonomy" id="408170"/>
    <lineage>
        <taxon>unclassified sequences</taxon>
        <taxon>metagenomes</taxon>
        <taxon>organismal metagenomes</taxon>
    </lineage>
</organism>
<dbReference type="Gene3D" id="3.40.50.300">
    <property type="entry name" value="P-loop containing nucleotide triphosphate hydrolases"/>
    <property type="match status" value="1"/>
</dbReference>
<keyword evidence="5" id="KW-0347">Helicase</keyword>
<dbReference type="GO" id="GO:0005524">
    <property type="term" value="F:ATP binding"/>
    <property type="evidence" value="ECO:0007669"/>
    <property type="project" value="UniProtKB-KW"/>
</dbReference>
<dbReference type="GO" id="GO:0004386">
    <property type="term" value="F:helicase activity"/>
    <property type="evidence" value="ECO:0007669"/>
    <property type="project" value="UniProtKB-KW"/>
</dbReference>